<protein>
    <submittedName>
        <fullName evidence="2">Uncharacterized protein</fullName>
    </submittedName>
</protein>
<proteinExistence type="predicted"/>
<feature type="region of interest" description="Disordered" evidence="1">
    <location>
        <begin position="35"/>
        <end position="67"/>
    </location>
</feature>
<comment type="caution">
    <text evidence="2">The sequence shown here is derived from an EMBL/GenBank/DDBJ whole genome shotgun (WGS) entry which is preliminary data.</text>
</comment>
<dbReference type="Proteomes" id="UP001054945">
    <property type="component" value="Unassembled WGS sequence"/>
</dbReference>
<sequence length="67" mass="7578">MVAQRFGFIPGELMAACSLNHPSPWVPVRQAHIAQSDLHRASPPTERQLSLVTRRSRRVEAGQSEWE</sequence>
<dbReference type="EMBL" id="BPLR01017028">
    <property type="protein sequence ID" value="GIY88190.1"/>
    <property type="molecule type" value="Genomic_DNA"/>
</dbReference>
<name>A0AAV4X1X1_CAEEX</name>
<organism evidence="2 3">
    <name type="scientific">Caerostris extrusa</name>
    <name type="common">Bark spider</name>
    <name type="synonym">Caerostris bankana</name>
    <dbReference type="NCBI Taxonomy" id="172846"/>
    <lineage>
        <taxon>Eukaryota</taxon>
        <taxon>Metazoa</taxon>
        <taxon>Ecdysozoa</taxon>
        <taxon>Arthropoda</taxon>
        <taxon>Chelicerata</taxon>
        <taxon>Arachnida</taxon>
        <taxon>Araneae</taxon>
        <taxon>Araneomorphae</taxon>
        <taxon>Entelegynae</taxon>
        <taxon>Araneoidea</taxon>
        <taxon>Araneidae</taxon>
        <taxon>Caerostris</taxon>
    </lineage>
</organism>
<evidence type="ECO:0000256" key="1">
    <source>
        <dbReference type="SAM" id="MobiDB-lite"/>
    </source>
</evidence>
<gene>
    <name evidence="2" type="ORF">CEXT_189551</name>
</gene>
<evidence type="ECO:0000313" key="3">
    <source>
        <dbReference type="Proteomes" id="UP001054945"/>
    </source>
</evidence>
<reference evidence="2 3" key="1">
    <citation type="submission" date="2021-06" db="EMBL/GenBank/DDBJ databases">
        <title>Caerostris extrusa draft genome.</title>
        <authorList>
            <person name="Kono N."/>
            <person name="Arakawa K."/>
        </authorList>
    </citation>
    <scope>NUCLEOTIDE SEQUENCE [LARGE SCALE GENOMIC DNA]</scope>
</reference>
<evidence type="ECO:0000313" key="2">
    <source>
        <dbReference type="EMBL" id="GIY88190.1"/>
    </source>
</evidence>
<accession>A0AAV4X1X1</accession>
<keyword evidence="3" id="KW-1185">Reference proteome</keyword>
<dbReference type="AlphaFoldDB" id="A0AAV4X1X1"/>